<name>A0AAV7HX18_COTGL</name>
<protein>
    <recommendedName>
        <fullName evidence="3">Tesmin/TSO1-like CXC domain-containing protein</fullName>
    </recommendedName>
</protein>
<comment type="caution">
    <text evidence="1">The sequence shown here is derived from an EMBL/GenBank/DDBJ whole genome shotgun (WGS) entry which is preliminary data.</text>
</comment>
<evidence type="ECO:0000313" key="2">
    <source>
        <dbReference type="Proteomes" id="UP000826195"/>
    </source>
</evidence>
<accession>A0AAV7HX18</accession>
<proteinExistence type="predicted"/>
<dbReference type="AlphaFoldDB" id="A0AAV7HX18"/>
<evidence type="ECO:0000313" key="1">
    <source>
        <dbReference type="EMBL" id="KAH0535051.1"/>
    </source>
</evidence>
<reference evidence="1 2" key="1">
    <citation type="journal article" date="2021" name="J. Hered.">
        <title>A chromosome-level genome assembly of the parasitoid wasp, Cotesia glomerata (Hymenoptera: Braconidae).</title>
        <authorList>
            <person name="Pinto B.J."/>
            <person name="Weis J.J."/>
            <person name="Gamble T."/>
            <person name="Ode P.J."/>
            <person name="Paul R."/>
            <person name="Zaspel J.M."/>
        </authorList>
    </citation>
    <scope>NUCLEOTIDE SEQUENCE [LARGE SCALE GENOMIC DNA]</scope>
    <source>
        <strain evidence="1">CgM1</strain>
    </source>
</reference>
<keyword evidence="2" id="KW-1185">Reference proteome</keyword>
<evidence type="ECO:0008006" key="3">
    <source>
        <dbReference type="Google" id="ProtNLM"/>
    </source>
</evidence>
<dbReference type="EMBL" id="JAHXZJ010002982">
    <property type="protein sequence ID" value="KAH0535051.1"/>
    <property type="molecule type" value="Genomic_DNA"/>
</dbReference>
<gene>
    <name evidence="1" type="ORF">KQX54_012626</name>
</gene>
<sequence>MIYVMSVCLTIQWKSLKCFKDLAISFCKLVDLNVNASLTRIDFIFDSYLDLSPKSLERQSFVSNSIVLHTITEDTEIPKQKEKFWNYTVNKTLLQLFLRNYIKNNAQSLWPNVHIIFNATNHEKCTSNKSISFENLVSLQNTKVDKASLRTALHIAHAGIWILAKSSGKQKKFLPLHTVAAHYGLDFCKVLPGDQNISDSVKKADEYLVKILNKGSQCQTFDKLCNYVYYHSPKFLISDLPPTSESIQLHILRAYYMTYQYMHCVKNKESLDPCKFGFYAEENYLYPCSTNHLWPSISDLPPNCNCLKCARRTCECQAAESACIAFCKCRPCANPYSHNHKY</sequence>
<dbReference type="Proteomes" id="UP000826195">
    <property type="component" value="Unassembled WGS sequence"/>
</dbReference>
<organism evidence="1 2">
    <name type="scientific">Cotesia glomerata</name>
    <name type="common">Lepidopteran parasitic wasp</name>
    <name type="synonym">Apanteles glomeratus</name>
    <dbReference type="NCBI Taxonomy" id="32391"/>
    <lineage>
        <taxon>Eukaryota</taxon>
        <taxon>Metazoa</taxon>
        <taxon>Ecdysozoa</taxon>
        <taxon>Arthropoda</taxon>
        <taxon>Hexapoda</taxon>
        <taxon>Insecta</taxon>
        <taxon>Pterygota</taxon>
        <taxon>Neoptera</taxon>
        <taxon>Endopterygota</taxon>
        <taxon>Hymenoptera</taxon>
        <taxon>Apocrita</taxon>
        <taxon>Ichneumonoidea</taxon>
        <taxon>Braconidae</taxon>
        <taxon>Microgastrinae</taxon>
        <taxon>Cotesia</taxon>
    </lineage>
</organism>